<sequence length="291" mass="33058">MARKFTKAELVAKAEKKVGGLKPDVKKAVLSAVKEAYDRYGIGIIVSQGYRSIAEQNGLYAQGRTKPGNIVTNAKGGQSNHNFGVAVDFAIDLIDDGKIDSWQPSATIVNMMKRRGFKWGGDWKSFTDLPHFEACDWYRGERKYKVDTSEWKKKENINIVIKDVGYFQDKPQFLNSKSVRQWKHGTKVKLTKHNSHWYTGVVKDGNKSVRGYIYHSMAKVTSKNSDGSVNATINAHAFCWDNKKLNGGDFINLKRGFKGITHPASDGFYPLYFASRKKTFYIPRYMFDIKK</sequence>
<dbReference type="PDB" id="6S4S">
    <property type="method" value="X-ray"/>
    <property type="resolution" value="2.15 A"/>
    <property type="chains" value="A=155-290, B/C/D/E/F/G/H/I/J/K/L=155-291"/>
</dbReference>
<dbReference type="EMBL" id="DQ003641">
    <property type="protein sequence ID" value="AAY53213.1"/>
    <property type="molecule type" value="Genomic_DNA"/>
</dbReference>
<name>A0ACD6B868_9CAUD</name>
<dbReference type="PDB" id="6S3Y">
    <property type="method" value="X-ray"/>
    <property type="resolution" value="2.04 A"/>
    <property type="chains" value="A/B/C/D/E/F/G/H/I/J/K/L=155-291"/>
</dbReference>
<evidence type="ECO:0007829" key="3">
    <source>
        <dbReference type="PDB" id="6S4S"/>
    </source>
</evidence>
<evidence type="ECO:0007829" key="2">
    <source>
        <dbReference type="PDB" id="6S3Y"/>
    </source>
</evidence>
<evidence type="ECO:0007829" key="4">
    <source>
        <dbReference type="PDB" id="6THJ"/>
    </source>
</evidence>
<gene>
    <name evidence="1" type="primary">ply</name>
</gene>
<accession>A0ACD6B868</accession>
<feature type="binding site" evidence="4">
    <location>
        <position position="197"/>
    </location>
    <ligand>
        <name>N-acetyl-D-glucosamine</name>
        <dbReference type="ChEBI" id="CHEBI:506227"/>
    </ligand>
</feature>
<reference evidence="3" key="2">
    <citation type="submission" date="2019-06" db="PDB data bank">
        <title>CBDP35 Native structure.</title>
        <authorList>
            <person name="Hermoso J.A."/>
            <person name="Bartual S.G."/>
        </authorList>
    </citation>
    <scope>X-RAY CRYSTALLOGRAPHY (2.15 ANGSTROMS) OF 155-290 AND 155-291</scope>
</reference>
<accession>A8ATR6</accession>
<evidence type="ECO:0000313" key="1">
    <source>
        <dbReference type="EMBL" id="AAY53213.1"/>
    </source>
</evidence>
<reference evidence="4" key="4">
    <citation type="submission" date="2019-11" db="PDB data bank">
        <title>CBDP35 Native structure.</title>
        <authorList>
            <person name="Hermoso J.A."/>
            <person name="Bartual S.G."/>
        </authorList>
    </citation>
    <scope>X-RAY CRYSTALLOGRAPHY (2.20 ANGSTROMS) OF 155-291</scope>
</reference>
<keyword evidence="2 3" id="KW-0002">3D-structure</keyword>
<feature type="binding site" evidence="4">
    <location>
        <position position="214"/>
    </location>
    <ligand>
        <name>N-acetyl-D-glucosamine</name>
        <dbReference type="ChEBI" id="CHEBI:506227"/>
    </ligand>
</feature>
<feature type="binding site" evidence="4">
    <location>
        <position position="247"/>
    </location>
    <ligand>
        <name>N-acetyl-D-glucosamine</name>
        <dbReference type="ChEBI" id="CHEBI:506227"/>
    </ligand>
</feature>
<reference evidence="1" key="1">
    <citation type="journal article" date="2009" name="J. Bacteriol.">
        <title>Comparative genome analysis of Listeria bacteriophages reveals extensive mosaicism, programmed translational frameshifting, and a novel prophage insertion site.</title>
        <authorList>
            <person name="Dorscht J."/>
            <person name="Klumpp J."/>
            <person name="Bielmann R."/>
            <person name="Schmelcher M."/>
            <person name="Born Y."/>
            <person name="Zimmer M."/>
            <person name="Calendar R."/>
            <person name="Loessner M.J."/>
        </authorList>
    </citation>
    <scope>NUCLEOTIDE SEQUENCE</scope>
</reference>
<feature type="binding site" evidence="4">
    <location>
        <position position="240"/>
    </location>
    <ligand>
        <name>N-acetyl-D-glucosamine</name>
        <dbReference type="ChEBI" id="CHEBI:506227"/>
    </ligand>
</feature>
<protein>
    <submittedName>
        <fullName evidence="1">PlyP35</fullName>
    </submittedName>
</protein>
<dbReference type="PDB" id="6THJ">
    <property type="method" value="X-ray"/>
    <property type="resolution" value="2.20 A"/>
    <property type="chains" value="A/B/C/D/E/F/G/H/I/J/K/L=155-291"/>
</dbReference>
<proteinExistence type="evidence at protein level"/>
<reference evidence="2" key="3">
    <citation type="submission" date="2019-06" db="PDB data bank">
        <title>CBDP35 SeMet structure.</title>
        <authorList>
            <person name="Hermoso J.A."/>
            <person name="Bartual S.G."/>
        </authorList>
    </citation>
    <scope>X-RAY CRYSTALLOGRAPHY (2.04 ANGSTROMS) OF 155-291</scope>
</reference>
<organism evidence="1">
    <name type="scientific">Listeria phage P35</name>
    <dbReference type="NCBI Taxonomy" id="330398"/>
    <lineage>
        <taxon>Viruses</taxon>
        <taxon>Duplodnaviria</taxon>
        <taxon>Heunggongvirae</taxon>
        <taxon>Uroviricota</taxon>
        <taxon>Caudoviricetes</taxon>
    </lineage>
</organism>